<gene>
    <name evidence="3" type="ORF">CKF59_02400</name>
</gene>
<feature type="transmembrane region" description="Helical" evidence="1">
    <location>
        <begin position="32"/>
        <end position="51"/>
    </location>
</feature>
<keyword evidence="1" id="KW-0472">Membrane</keyword>
<dbReference type="InterPro" id="IPR000620">
    <property type="entry name" value="EamA_dom"/>
</dbReference>
<keyword evidence="4" id="KW-1185">Reference proteome</keyword>
<keyword evidence="1" id="KW-1133">Transmembrane helix</keyword>
<evidence type="ECO:0000256" key="1">
    <source>
        <dbReference type="SAM" id="Phobius"/>
    </source>
</evidence>
<dbReference type="FunFam" id="1.10.3730.20:FF:000009">
    <property type="entry name" value="EamA family transporter"/>
    <property type="match status" value="1"/>
</dbReference>
<protein>
    <recommendedName>
        <fullName evidence="2">EamA domain-containing protein</fullName>
    </recommendedName>
</protein>
<feature type="domain" description="EamA" evidence="2">
    <location>
        <begin position="2"/>
        <end position="137"/>
    </location>
</feature>
<dbReference type="OrthoDB" id="9806718at2"/>
<dbReference type="PANTHER" id="PTHR22911">
    <property type="entry name" value="ACYL-MALONYL CONDENSING ENZYME-RELATED"/>
    <property type="match status" value="1"/>
</dbReference>
<dbReference type="SUPFAM" id="SSF103481">
    <property type="entry name" value="Multidrug resistance efflux transporter EmrE"/>
    <property type="match status" value="1"/>
</dbReference>
<feature type="transmembrane region" description="Helical" evidence="1">
    <location>
        <begin position="120"/>
        <end position="138"/>
    </location>
</feature>
<evidence type="ECO:0000313" key="4">
    <source>
        <dbReference type="Proteomes" id="UP000265964"/>
    </source>
</evidence>
<dbReference type="GO" id="GO:0016020">
    <property type="term" value="C:membrane"/>
    <property type="evidence" value="ECO:0007669"/>
    <property type="project" value="InterPro"/>
</dbReference>
<dbReference type="Proteomes" id="UP000265964">
    <property type="component" value="Unassembled WGS sequence"/>
</dbReference>
<feature type="transmembrane region" description="Helical" evidence="1">
    <location>
        <begin position="63"/>
        <end position="83"/>
    </location>
</feature>
<dbReference type="AlphaFoldDB" id="A0A3A1YL41"/>
<organism evidence="3 4">
    <name type="scientific">Psittacicella gerlachiana</name>
    <dbReference type="NCBI Taxonomy" id="2028574"/>
    <lineage>
        <taxon>Bacteria</taxon>
        <taxon>Pseudomonadati</taxon>
        <taxon>Pseudomonadota</taxon>
        <taxon>Gammaproteobacteria</taxon>
        <taxon>Pasteurellales</taxon>
        <taxon>Psittacicellaceae</taxon>
        <taxon>Psittacicella</taxon>
    </lineage>
</organism>
<sequence length="163" mass="17917">MSWVIYALLAAVFAAMTAIFAKLGLVGINSDLATFIRTCFIVAITAAWVSYLGKWESLSSLTLRQWVFLFLSAASTGLSWLFYFKALQEGSVAHVASLDKLSVVFVAVFAFIFLGEKLSGREILGLALMVIGILILTFKPAQAQETKQAKIEQMQITQDKKPD</sequence>
<evidence type="ECO:0000259" key="2">
    <source>
        <dbReference type="Pfam" id="PF00892"/>
    </source>
</evidence>
<accession>A0A3A1YL41</accession>
<keyword evidence="1" id="KW-0812">Transmembrane</keyword>
<reference evidence="3 4" key="1">
    <citation type="submission" date="2017-08" db="EMBL/GenBank/DDBJ databases">
        <title>Reclassification of Bisgaard taxon 37 and 44.</title>
        <authorList>
            <person name="Christensen H."/>
        </authorList>
    </citation>
    <scope>NUCLEOTIDE SEQUENCE [LARGE SCALE GENOMIC DNA]</scope>
    <source>
        <strain evidence="3 4">EEAB3T1</strain>
    </source>
</reference>
<evidence type="ECO:0000313" key="3">
    <source>
        <dbReference type="EMBL" id="RIY36727.1"/>
    </source>
</evidence>
<comment type="caution">
    <text evidence="3">The sequence shown here is derived from an EMBL/GenBank/DDBJ whole genome shotgun (WGS) entry which is preliminary data.</text>
</comment>
<dbReference type="PANTHER" id="PTHR22911:SF137">
    <property type="entry name" value="SOLUTE CARRIER FAMILY 35 MEMBER G2-RELATED"/>
    <property type="match status" value="1"/>
</dbReference>
<dbReference type="RefSeq" id="WP_119534389.1">
    <property type="nucleotide sequence ID" value="NZ_NRJF01000059.1"/>
</dbReference>
<name>A0A3A1YL41_9GAMM</name>
<dbReference type="EMBL" id="NRJF01000059">
    <property type="protein sequence ID" value="RIY36727.1"/>
    <property type="molecule type" value="Genomic_DNA"/>
</dbReference>
<proteinExistence type="predicted"/>
<feature type="transmembrane region" description="Helical" evidence="1">
    <location>
        <begin position="6"/>
        <end position="25"/>
    </location>
</feature>
<dbReference type="Pfam" id="PF00892">
    <property type="entry name" value="EamA"/>
    <property type="match status" value="1"/>
</dbReference>
<dbReference type="InterPro" id="IPR037185">
    <property type="entry name" value="EmrE-like"/>
</dbReference>
<dbReference type="Gene3D" id="1.10.3730.20">
    <property type="match status" value="1"/>
</dbReference>
<feature type="transmembrane region" description="Helical" evidence="1">
    <location>
        <begin position="95"/>
        <end position="114"/>
    </location>
</feature>